<dbReference type="Pfam" id="PF01852">
    <property type="entry name" value="START"/>
    <property type="match status" value="1"/>
</dbReference>
<feature type="region of interest" description="Disordered" evidence="1">
    <location>
        <begin position="291"/>
        <end position="336"/>
    </location>
</feature>
<dbReference type="CDD" id="cd00177">
    <property type="entry name" value="START"/>
    <property type="match status" value="1"/>
</dbReference>
<dbReference type="Gene3D" id="3.30.530.20">
    <property type="match status" value="1"/>
</dbReference>
<accession>A0ABN9QD60</accession>
<dbReference type="PANTHER" id="PTHR19308:SF14">
    <property type="entry name" value="START DOMAIN-CONTAINING PROTEIN"/>
    <property type="match status" value="1"/>
</dbReference>
<feature type="non-terminal residue" evidence="3">
    <location>
        <position position="1"/>
    </location>
</feature>
<sequence>RVRVRVRACVCVCVCVCAGRDFRRRRRDRPRTSRAQAPACSVRPPLVDVKHRMPISLSEFELLLQKEAESCKGWDVPIDRKELKVAKTQSGPGVITLRAWATVPGVHAHVAFHLFYVAEERMKWDKVFAKQAIIGSGCQGSDILYSLLKPPVSTPRDFLQYRRIRLEKDGSILIMLRSAEHPDCPEESSAIRAESYISGYVLRQEWDGETPVLKIFLMSCSDIKGLIPKWIVNTIAPRKPGEWIESLRKAAVDFQQANPGMMGELQQTLQRFAEDNPFDFEAEDADSVSAVMSGLGDDRVEEPGSAQPEEGNGARSFQQHGAEHGAANGRSQELQI</sequence>
<dbReference type="InterPro" id="IPR002913">
    <property type="entry name" value="START_lipid-bd_dom"/>
</dbReference>
<dbReference type="InterPro" id="IPR051213">
    <property type="entry name" value="START_lipid_transfer"/>
</dbReference>
<evidence type="ECO:0000313" key="3">
    <source>
        <dbReference type="EMBL" id="CAK0802582.1"/>
    </source>
</evidence>
<proteinExistence type="predicted"/>
<protein>
    <recommendedName>
        <fullName evidence="2">START domain-containing protein</fullName>
    </recommendedName>
</protein>
<dbReference type="PROSITE" id="PS50848">
    <property type="entry name" value="START"/>
    <property type="match status" value="1"/>
</dbReference>
<dbReference type="Proteomes" id="UP001189429">
    <property type="component" value="Unassembled WGS sequence"/>
</dbReference>
<keyword evidence="4" id="KW-1185">Reference proteome</keyword>
<dbReference type="EMBL" id="CAUYUJ010002836">
    <property type="protein sequence ID" value="CAK0802582.1"/>
    <property type="molecule type" value="Genomic_DNA"/>
</dbReference>
<dbReference type="PANTHER" id="PTHR19308">
    <property type="entry name" value="PHOSPHATIDYLCHOLINE TRANSFER PROTEIN"/>
    <property type="match status" value="1"/>
</dbReference>
<reference evidence="3" key="1">
    <citation type="submission" date="2023-10" db="EMBL/GenBank/DDBJ databases">
        <authorList>
            <person name="Chen Y."/>
            <person name="Shah S."/>
            <person name="Dougan E. K."/>
            <person name="Thang M."/>
            <person name="Chan C."/>
        </authorList>
    </citation>
    <scope>NUCLEOTIDE SEQUENCE [LARGE SCALE GENOMIC DNA]</scope>
</reference>
<evidence type="ECO:0000256" key="1">
    <source>
        <dbReference type="SAM" id="MobiDB-lite"/>
    </source>
</evidence>
<organism evidence="3 4">
    <name type="scientific">Prorocentrum cordatum</name>
    <dbReference type="NCBI Taxonomy" id="2364126"/>
    <lineage>
        <taxon>Eukaryota</taxon>
        <taxon>Sar</taxon>
        <taxon>Alveolata</taxon>
        <taxon>Dinophyceae</taxon>
        <taxon>Prorocentrales</taxon>
        <taxon>Prorocentraceae</taxon>
        <taxon>Prorocentrum</taxon>
    </lineage>
</organism>
<dbReference type="SMART" id="SM00234">
    <property type="entry name" value="START"/>
    <property type="match status" value="1"/>
</dbReference>
<name>A0ABN9QD60_9DINO</name>
<gene>
    <name evidence="3" type="ORF">PCOR1329_LOCUS10056</name>
</gene>
<dbReference type="SUPFAM" id="SSF55961">
    <property type="entry name" value="Bet v1-like"/>
    <property type="match status" value="1"/>
</dbReference>
<feature type="domain" description="START" evidence="2">
    <location>
        <begin position="55"/>
        <end position="256"/>
    </location>
</feature>
<evidence type="ECO:0000259" key="2">
    <source>
        <dbReference type="PROSITE" id="PS50848"/>
    </source>
</evidence>
<comment type="caution">
    <text evidence="3">The sequence shown here is derived from an EMBL/GenBank/DDBJ whole genome shotgun (WGS) entry which is preliminary data.</text>
</comment>
<evidence type="ECO:0000313" key="4">
    <source>
        <dbReference type="Proteomes" id="UP001189429"/>
    </source>
</evidence>
<dbReference type="InterPro" id="IPR023393">
    <property type="entry name" value="START-like_dom_sf"/>
</dbReference>